<dbReference type="Gene3D" id="3.40.1390.10">
    <property type="entry name" value="MurE/MurF, N-terminal domain"/>
    <property type="match status" value="1"/>
</dbReference>
<dbReference type="SUPFAM" id="SSF63418">
    <property type="entry name" value="MurE/MurF N-terminal domain"/>
    <property type="match status" value="1"/>
</dbReference>
<gene>
    <name evidence="4" type="ORF">HXK03_04340</name>
</gene>
<evidence type="ECO:0000313" key="5">
    <source>
        <dbReference type="Proteomes" id="UP000718630"/>
    </source>
</evidence>
<organism evidence="4 5">
    <name type="scientific">Schaalia georgiae</name>
    <dbReference type="NCBI Taxonomy" id="52768"/>
    <lineage>
        <taxon>Bacteria</taxon>
        <taxon>Bacillati</taxon>
        <taxon>Actinomycetota</taxon>
        <taxon>Actinomycetes</taxon>
        <taxon>Actinomycetales</taxon>
        <taxon>Actinomycetaceae</taxon>
        <taxon>Schaalia</taxon>
    </lineage>
</organism>
<proteinExistence type="predicted"/>
<evidence type="ECO:0000259" key="3">
    <source>
        <dbReference type="Pfam" id="PF01225"/>
    </source>
</evidence>
<feature type="domain" description="Mur ligase N-terminal catalytic" evidence="3">
    <location>
        <begin position="41"/>
        <end position="92"/>
    </location>
</feature>
<evidence type="ECO:0000256" key="2">
    <source>
        <dbReference type="ARBA" id="ARBA00023306"/>
    </source>
</evidence>
<evidence type="ECO:0000256" key="1">
    <source>
        <dbReference type="ARBA" id="ARBA00022618"/>
    </source>
</evidence>
<sequence length="104" mass="10814">MTDIRPSTSAVPLAKVLPGSAVRAVYGPDGAETDWAELGTRITGVTVSSDDCEPQWLFVAIPGLSQHGIRFAHAAKEAGAVTVLTDAAGAVTWKVHRGLTSGWS</sequence>
<reference evidence="4" key="1">
    <citation type="submission" date="2020-04" db="EMBL/GenBank/DDBJ databases">
        <title>Deep metagenomics examines the oral microbiome during advanced dental caries in children, revealing novel taxa and co-occurrences with host molecules.</title>
        <authorList>
            <person name="Baker J.L."/>
            <person name="Morton J.T."/>
            <person name="Dinis M."/>
            <person name="Alvarez R."/>
            <person name="Tran N.C."/>
            <person name="Knight R."/>
            <person name="Edlund A."/>
        </authorList>
    </citation>
    <scope>NUCLEOTIDE SEQUENCE</scope>
    <source>
        <strain evidence="4">JCVI_32_bin.64</strain>
    </source>
</reference>
<name>A0A929N0R2_9ACTO</name>
<dbReference type="AlphaFoldDB" id="A0A929N0R2"/>
<protein>
    <submittedName>
        <fullName evidence="4">UDP-N-acetylmuramoyl-L-alanyl-D-glutamate--2, 6-diaminopimelate ligase</fullName>
    </submittedName>
</protein>
<comment type="caution">
    <text evidence="4">The sequence shown here is derived from an EMBL/GenBank/DDBJ whole genome shotgun (WGS) entry which is preliminary data.</text>
</comment>
<keyword evidence="1" id="KW-0132">Cell division</keyword>
<dbReference type="Proteomes" id="UP000718630">
    <property type="component" value="Unassembled WGS sequence"/>
</dbReference>
<dbReference type="InterPro" id="IPR000713">
    <property type="entry name" value="Mur_ligase_N"/>
</dbReference>
<keyword evidence="4" id="KW-0436">Ligase</keyword>
<dbReference type="InterPro" id="IPR035911">
    <property type="entry name" value="MurE/MurF_N"/>
</dbReference>
<keyword evidence="2" id="KW-0131">Cell cycle</keyword>
<dbReference type="EMBL" id="JABZFZ010000187">
    <property type="protein sequence ID" value="MBF0940088.1"/>
    <property type="molecule type" value="Genomic_DNA"/>
</dbReference>
<dbReference type="Pfam" id="PF01225">
    <property type="entry name" value="Mur_ligase"/>
    <property type="match status" value="1"/>
</dbReference>
<dbReference type="GO" id="GO:0051301">
    <property type="term" value="P:cell division"/>
    <property type="evidence" value="ECO:0007669"/>
    <property type="project" value="UniProtKB-KW"/>
</dbReference>
<feature type="non-terminal residue" evidence="4">
    <location>
        <position position="104"/>
    </location>
</feature>
<evidence type="ECO:0000313" key="4">
    <source>
        <dbReference type="EMBL" id="MBF0940088.1"/>
    </source>
</evidence>
<accession>A0A929N0R2</accession>
<dbReference type="GO" id="GO:0016881">
    <property type="term" value="F:acid-amino acid ligase activity"/>
    <property type="evidence" value="ECO:0007669"/>
    <property type="project" value="InterPro"/>
</dbReference>